<sequence>MPERPEEPDQRKFALLVEVALGCEILSALNGLAGSEETHLAVGLLALFGWLAASCNSRES</sequence>
<keyword evidence="2" id="KW-1185">Reference proteome</keyword>
<reference evidence="1 2" key="1">
    <citation type="submission" date="2021-01" db="EMBL/GenBank/DDBJ databases">
        <title>Whole genome shotgun sequence of Verrucosispora andamanensis NBRC 109075.</title>
        <authorList>
            <person name="Komaki H."/>
            <person name="Tamura T."/>
        </authorList>
    </citation>
    <scope>NUCLEOTIDE SEQUENCE [LARGE SCALE GENOMIC DNA]</scope>
    <source>
        <strain evidence="1 2">NBRC 109075</strain>
    </source>
</reference>
<protein>
    <submittedName>
        <fullName evidence="1">Uncharacterized protein</fullName>
    </submittedName>
</protein>
<organism evidence="1 2">
    <name type="scientific">Micromonospora andamanensis</name>
    <dbReference type="NCBI Taxonomy" id="1287068"/>
    <lineage>
        <taxon>Bacteria</taxon>
        <taxon>Bacillati</taxon>
        <taxon>Actinomycetota</taxon>
        <taxon>Actinomycetes</taxon>
        <taxon>Micromonosporales</taxon>
        <taxon>Micromonosporaceae</taxon>
        <taxon>Micromonospora</taxon>
    </lineage>
</organism>
<evidence type="ECO:0000313" key="2">
    <source>
        <dbReference type="Proteomes" id="UP000647017"/>
    </source>
</evidence>
<gene>
    <name evidence="1" type="ORF">Van01_64340</name>
</gene>
<dbReference type="EMBL" id="BOOZ01000089">
    <property type="protein sequence ID" value="GIJ13220.1"/>
    <property type="molecule type" value="Genomic_DNA"/>
</dbReference>
<proteinExistence type="predicted"/>
<dbReference type="Proteomes" id="UP000647017">
    <property type="component" value="Unassembled WGS sequence"/>
</dbReference>
<comment type="caution">
    <text evidence="1">The sequence shown here is derived from an EMBL/GenBank/DDBJ whole genome shotgun (WGS) entry which is preliminary data.</text>
</comment>
<dbReference type="RefSeq" id="WP_204015675.1">
    <property type="nucleotide sequence ID" value="NZ_BOOZ01000089.1"/>
</dbReference>
<evidence type="ECO:0000313" key="1">
    <source>
        <dbReference type="EMBL" id="GIJ13220.1"/>
    </source>
</evidence>
<accession>A0ABQ4I5P1</accession>
<name>A0ABQ4I5P1_9ACTN</name>